<keyword evidence="1" id="KW-0812">Transmembrane</keyword>
<evidence type="ECO:0000313" key="3">
    <source>
        <dbReference type="Proteomes" id="UP000246740"/>
    </source>
</evidence>
<protein>
    <submittedName>
        <fullName evidence="2">Uncharacterized protein</fullName>
    </submittedName>
</protein>
<dbReference type="OrthoDB" id="2543666at2759"/>
<sequence length="145" mass="15673">MTPQSTRLRAVRMAMSFAVVLYLAFIRSSAASAILEAIELVFLSIGFILELISRVFRIQVHAVLRSTRLKMKSWCLGVVVGLVLATLGTAAPIPKPIEDIYPQQIPDSGLAVIANDSSSTVPTMLAASWDPNGTDLLSNGTHKHK</sequence>
<keyword evidence="1" id="KW-1133">Transmembrane helix</keyword>
<dbReference type="InParanoid" id="A0A317XZY7"/>
<accession>A0A317XZY7</accession>
<evidence type="ECO:0000313" key="2">
    <source>
        <dbReference type="EMBL" id="PWZ03854.1"/>
    </source>
</evidence>
<organism evidence="2 3">
    <name type="scientific">Testicularia cyperi</name>
    <dbReference type="NCBI Taxonomy" id="1882483"/>
    <lineage>
        <taxon>Eukaryota</taxon>
        <taxon>Fungi</taxon>
        <taxon>Dikarya</taxon>
        <taxon>Basidiomycota</taxon>
        <taxon>Ustilaginomycotina</taxon>
        <taxon>Ustilaginomycetes</taxon>
        <taxon>Ustilaginales</taxon>
        <taxon>Anthracoideaceae</taxon>
        <taxon>Testicularia</taxon>
    </lineage>
</organism>
<keyword evidence="1" id="KW-0472">Membrane</keyword>
<dbReference type="EMBL" id="KZ819188">
    <property type="protein sequence ID" value="PWZ03854.1"/>
    <property type="molecule type" value="Genomic_DNA"/>
</dbReference>
<evidence type="ECO:0000256" key="1">
    <source>
        <dbReference type="SAM" id="Phobius"/>
    </source>
</evidence>
<reference evidence="2 3" key="1">
    <citation type="journal article" date="2018" name="Mol. Biol. Evol.">
        <title>Broad Genomic Sampling Reveals a Smut Pathogenic Ancestry of the Fungal Clade Ustilaginomycotina.</title>
        <authorList>
            <person name="Kijpornyongpan T."/>
            <person name="Mondo S.J."/>
            <person name="Barry K."/>
            <person name="Sandor L."/>
            <person name="Lee J."/>
            <person name="Lipzen A."/>
            <person name="Pangilinan J."/>
            <person name="LaButti K."/>
            <person name="Hainaut M."/>
            <person name="Henrissat B."/>
            <person name="Grigoriev I.V."/>
            <person name="Spatafora J.W."/>
            <person name="Aime M.C."/>
        </authorList>
    </citation>
    <scope>NUCLEOTIDE SEQUENCE [LARGE SCALE GENOMIC DNA]</scope>
    <source>
        <strain evidence="2 3">MCA 3645</strain>
    </source>
</reference>
<name>A0A317XZY7_9BASI</name>
<feature type="transmembrane region" description="Helical" evidence="1">
    <location>
        <begin position="74"/>
        <end position="93"/>
    </location>
</feature>
<dbReference type="Proteomes" id="UP000246740">
    <property type="component" value="Unassembled WGS sequence"/>
</dbReference>
<proteinExistence type="predicted"/>
<keyword evidence="3" id="KW-1185">Reference proteome</keyword>
<feature type="transmembrane region" description="Helical" evidence="1">
    <location>
        <begin position="40"/>
        <end position="62"/>
    </location>
</feature>
<gene>
    <name evidence="2" type="ORF">BCV70DRAFT_235447</name>
</gene>
<dbReference type="AlphaFoldDB" id="A0A317XZY7"/>